<dbReference type="Gene3D" id="3.30.700.20">
    <property type="entry name" value="Hypothetical protein ph0010, domain 1"/>
    <property type="match status" value="1"/>
</dbReference>
<name>X0RXE5_9ZZZZ</name>
<dbReference type="InterPro" id="IPR027485">
    <property type="entry name" value="AMMECR1_N"/>
</dbReference>
<reference evidence="2" key="1">
    <citation type="journal article" date="2014" name="Front. Microbiol.">
        <title>High frequency of phylogenetically diverse reductive dehalogenase-homologous genes in deep subseafloor sedimentary metagenomes.</title>
        <authorList>
            <person name="Kawai M."/>
            <person name="Futagami T."/>
            <person name="Toyoda A."/>
            <person name="Takaki Y."/>
            <person name="Nishi S."/>
            <person name="Hori S."/>
            <person name="Arai W."/>
            <person name="Tsubouchi T."/>
            <person name="Morono Y."/>
            <person name="Uchiyama I."/>
            <person name="Ito T."/>
            <person name="Fujiyama A."/>
            <person name="Inagaki F."/>
            <person name="Takami H."/>
        </authorList>
    </citation>
    <scope>NUCLEOTIDE SEQUENCE</scope>
    <source>
        <strain evidence="2">Expedition CK06-06</strain>
    </source>
</reference>
<dbReference type="NCBIfam" id="NF001987">
    <property type="entry name" value="PRK00782.1"/>
    <property type="match status" value="1"/>
</dbReference>
<sequence>MIRNPMVAGQFYPDSPSQLKAMIQGMVDEKAKKEEVIGLLSPHAGYIYSGPVAGAVISRIKFKDTFIILGPNHTGRGKPLSIMTEGAWKTPLGEVEIDAELAKQILATSGLLEEDSIAHQYEHSIEVQLPFLQYFKKDIRLVPIILSYSTGATYKKIGKDIAKAIKDLGREVVIIASSDMTHYEPQESARKKDTQAIEAILDLNEDELLKRVDKLNISMCGYAPAVSLISAAKELGATRAELVRYQTSGDTTGDYTAVVGYAGIVIKGMSPLAKLAKETVETYVKEGKTPQPGDSTPEMKQKAGVFVSIHKLGE</sequence>
<evidence type="ECO:0000256" key="1">
    <source>
        <dbReference type="ARBA" id="ARBA00006315"/>
    </source>
</evidence>
<dbReference type="InterPro" id="IPR002737">
    <property type="entry name" value="MEMO1_fam"/>
</dbReference>
<accession>X0RXE5</accession>
<gene>
    <name evidence="2" type="ORF">S01H1_07335</name>
</gene>
<dbReference type="AlphaFoldDB" id="X0RXE5"/>
<evidence type="ECO:0008006" key="3">
    <source>
        <dbReference type="Google" id="ProtNLM"/>
    </source>
</evidence>
<dbReference type="SUPFAM" id="SSF53213">
    <property type="entry name" value="LigB-like"/>
    <property type="match status" value="1"/>
</dbReference>
<evidence type="ECO:0000313" key="2">
    <source>
        <dbReference type="EMBL" id="GAF68427.1"/>
    </source>
</evidence>
<comment type="caution">
    <text evidence="2">The sequence shown here is derived from an EMBL/GenBank/DDBJ whole genome shotgun (WGS) entry which is preliminary data.</text>
</comment>
<feature type="non-terminal residue" evidence="2">
    <location>
        <position position="314"/>
    </location>
</feature>
<comment type="similarity">
    <text evidence="1">Belongs to the MEMO1 family.</text>
</comment>
<proteinExistence type="inferred from homology"/>
<dbReference type="CDD" id="cd07361">
    <property type="entry name" value="MEMO_like"/>
    <property type="match status" value="1"/>
</dbReference>
<dbReference type="NCBIfam" id="TIGR04336">
    <property type="entry name" value="AmmeMemoSam_B"/>
    <property type="match status" value="1"/>
</dbReference>
<dbReference type="PANTHER" id="PTHR11060">
    <property type="entry name" value="PROTEIN MEMO1"/>
    <property type="match status" value="1"/>
</dbReference>
<dbReference type="EMBL" id="BARS01003783">
    <property type="protein sequence ID" value="GAF68427.1"/>
    <property type="molecule type" value="Genomic_DNA"/>
</dbReference>
<dbReference type="PANTHER" id="PTHR11060:SF0">
    <property type="entry name" value="PROTEIN MEMO1"/>
    <property type="match status" value="1"/>
</dbReference>
<organism evidence="2">
    <name type="scientific">marine sediment metagenome</name>
    <dbReference type="NCBI Taxonomy" id="412755"/>
    <lineage>
        <taxon>unclassified sequences</taxon>
        <taxon>metagenomes</taxon>
        <taxon>ecological metagenomes</taxon>
    </lineage>
</organism>
<dbReference type="Gene3D" id="3.40.830.10">
    <property type="entry name" value="LigB-like"/>
    <property type="match status" value="1"/>
</dbReference>
<dbReference type="HAMAP" id="MF_00055">
    <property type="entry name" value="MEMO1"/>
    <property type="match status" value="1"/>
</dbReference>
<protein>
    <recommendedName>
        <fullName evidence="3">MEMO1 family protein</fullName>
    </recommendedName>
</protein>
<dbReference type="Pfam" id="PF01875">
    <property type="entry name" value="Memo"/>
    <property type="match status" value="1"/>
</dbReference>